<proteinExistence type="predicted"/>
<dbReference type="EMBL" id="FNOU01000029">
    <property type="protein sequence ID" value="SDY38218.1"/>
    <property type="molecule type" value="Genomic_DNA"/>
</dbReference>
<dbReference type="RefSeq" id="WP_090247014.1">
    <property type="nucleotide sequence ID" value="NZ_FNOU01000029.1"/>
</dbReference>
<dbReference type="OrthoDB" id="9818094at2"/>
<sequence>MAEKEAIQRYTEEILQDYFHGDSQTLFRYAHEDCSWIGPEEPAFARGLSAMRQSITTTRDARQLGELHFQAAVSRDYGEVFLVSYNFCLRALHPSDKNPDQPYRASFVWLQKTPRPQLMHGALSRALGLATEEEFFPATIGRANFNILKSYLAQRKAKALPQRLALKTIDGQVVFLHSMDILWIRWKDGHTQVHTKSALLELNRPFWRVLNGLPPYFFPLGRSIAINRFFIDTFEEDTVILTNGSRLTLDWQSIQSLQTVLAEGGSCETSID</sequence>
<dbReference type="InterPro" id="IPR032710">
    <property type="entry name" value="NTF2-like_dom_sf"/>
</dbReference>
<dbReference type="SUPFAM" id="SSF54427">
    <property type="entry name" value="NTF2-like"/>
    <property type="match status" value="1"/>
</dbReference>
<protein>
    <submittedName>
        <fullName evidence="1">SnoaL-like domain-containing protein</fullName>
    </submittedName>
</protein>
<evidence type="ECO:0000313" key="2">
    <source>
        <dbReference type="Proteomes" id="UP000199652"/>
    </source>
</evidence>
<dbReference type="STRING" id="1528.SAMN04488579_12919"/>
<gene>
    <name evidence="1" type="ORF">SAMN04488579_12919</name>
</gene>
<dbReference type="Gene3D" id="3.10.450.50">
    <property type="match status" value="1"/>
</dbReference>
<dbReference type="Proteomes" id="UP000199652">
    <property type="component" value="Unassembled WGS sequence"/>
</dbReference>
<organism evidence="1 2">
    <name type="scientific">Eubacterium barkeri</name>
    <name type="common">Clostridium barkeri</name>
    <dbReference type="NCBI Taxonomy" id="1528"/>
    <lineage>
        <taxon>Bacteria</taxon>
        <taxon>Bacillati</taxon>
        <taxon>Bacillota</taxon>
        <taxon>Clostridia</taxon>
        <taxon>Eubacteriales</taxon>
        <taxon>Eubacteriaceae</taxon>
        <taxon>Eubacterium</taxon>
    </lineage>
</organism>
<dbReference type="AlphaFoldDB" id="A0A1H3JFP8"/>
<reference evidence="2" key="1">
    <citation type="submission" date="2016-10" db="EMBL/GenBank/DDBJ databases">
        <authorList>
            <person name="Varghese N."/>
            <person name="Submissions S."/>
        </authorList>
    </citation>
    <scope>NUCLEOTIDE SEQUENCE [LARGE SCALE GENOMIC DNA]</scope>
    <source>
        <strain evidence="2">VPI 5359</strain>
    </source>
</reference>
<dbReference type="Gene3D" id="2.40.50.1020">
    <property type="entry name" value="LytTr DNA-binding domain"/>
    <property type="match status" value="1"/>
</dbReference>
<evidence type="ECO:0000313" key="1">
    <source>
        <dbReference type="EMBL" id="SDY38218.1"/>
    </source>
</evidence>
<name>A0A1H3JFP8_EUBBA</name>
<accession>A0A1H3JFP8</accession>
<keyword evidence="2" id="KW-1185">Reference proteome</keyword>